<feature type="compositionally biased region" description="Polar residues" evidence="1">
    <location>
        <begin position="44"/>
        <end position="55"/>
    </location>
</feature>
<accession>A0AAD9Z8D6</accession>
<evidence type="ECO:0000313" key="2">
    <source>
        <dbReference type="EMBL" id="KAK3173420.1"/>
    </source>
</evidence>
<proteinExistence type="predicted"/>
<evidence type="ECO:0000313" key="3">
    <source>
        <dbReference type="Proteomes" id="UP001276659"/>
    </source>
</evidence>
<evidence type="ECO:0000256" key="1">
    <source>
        <dbReference type="SAM" id="MobiDB-lite"/>
    </source>
</evidence>
<gene>
    <name evidence="2" type="ORF">OEA41_006749</name>
</gene>
<protein>
    <submittedName>
        <fullName evidence="2">Uncharacterized protein</fullName>
    </submittedName>
</protein>
<dbReference type="EMBL" id="JASNWA010000007">
    <property type="protein sequence ID" value="KAK3173420.1"/>
    <property type="molecule type" value="Genomic_DNA"/>
</dbReference>
<feature type="region of interest" description="Disordered" evidence="1">
    <location>
        <begin position="1"/>
        <end position="85"/>
    </location>
</feature>
<sequence length="355" mass="39526">MATLFDKKMSKAEAGARGGKRSGETRRQNSLRRQSGDSGDIPLSSDQESTITTTSKRVKTHDHKSSSQSTPDLQGLLPTSKQTTKRIIVPSHPEKKSQPKEFYPQVPEFIPVIKELPNTTVNLPVTLNLGGGQAILLSDNHNPRLESSDFWVDICKNVEKLTETCSDETYGTIVEAKSELKLELWSLYFPTLVDKYGSLKHHKAIAERPMSARSQKMFVTTIDDNATKQLQQLLDNPPPTDSTTKPTASSVATRLLSLHPTPTITAKDHTEHLQRHTAILVNVVEDIHRELTNFGITISKVADQAAKDKREIQVIAAHIFKLAGYHPTNFAKYQRIDIGQRLAATEHTPRIKGED</sequence>
<keyword evidence="3" id="KW-1185">Reference proteome</keyword>
<feature type="compositionally biased region" description="Polar residues" evidence="1">
    <location>
        <begin position="66"/>
        <end position="82"/>
    </location>
</feature>
<name>A0AAD9Z8D6_9LECA</name>
<comment type="caution">
    <text evidence="2">The sequence shown here is derived from an EMBL/GenBank/DDBJ whole genome shotgun (WGS) entry which is preliminary data.</text>
</comment>
<dbReference type="Proteomes" id="UP001276659">
    <property type="component" value="Unassembled WGS sequence"/>
</dbReference>
<dbReference type="AlphaFoldDB" id="A0AAD9Z8D6"/>
<reference evidence="2" key="1">
    <citation type="submission" date="2022-11" db="EMBL/GenBank/DDBJ databases">
        <title>Chromosomal genome sequence assembly and mating type (MAT) locus characterization of the leprose asexual lichenized fungus Lepraria neglecta (Nyl.) Erichsen.</title>
        <authorList>
            <person name="Allen J.L."/>
            <person name="Pfeffer B."/>
        </authorList>
    </citation>
    <scope>NUCLEOTIDE SEQUENCE</scope>
    <source>
        <strain evidence="2">Allen 5258</strain>
    </source>
</reference>
<organism evidence="2 3">
    <name type="scientific">Lepraria neglecta</name>
    <dbReference type="NCBI Taxonomy" id="209136"/>
    <lineage>
        <taxon>Eukaryota</taxon>
        <taxon>Fungi</taxon>
        <taxon>Dikarya</taxon>
        <taxon>Ascomycota</taxon>
        <taxon>Pezizomycotina</taxon>
        <taxon>Lecanoromycetes</taxon>
        <taxon>OSLEUM clade</taxon>
        <taxon>Lecanoromycetidae</taxon>
        <taxon>Lecanorales</taxon>
        <taxon>Lecanorineae</taxon>
        <taxon>Stereocaulaceae</taxon>
        <taxon>Lepraria</taxon>
    </lineage>
</organism>
<feature type="compositionally biased region" description="Basic and acidic residues" evidence="1">
    <location>
        <begin position="1"/>
        <end position="11"/>
    </location>
</feature>